<evidence type="ECO:0000259" key="10">
    <source>
        <dbReference type="Pfam" id="PF02875"/>
    </source>
</evidence>
<feature type="binding site" evidence="7">
    <location>
        <position position="465"/>
    </location>
    <ligand>
        <name>meso-2,6-diaminopimelate</name>
        <dbReference type="ChEBI" id="CHEBI:57791"/>
    </ligand>
</feature>
<dbReference type="GO" id="GO:0008765">
    <property type="term" value="F:UDP-N-acetylmuramoylalanyl-D-glutamate-2,6-diaminopimelate ligase activity"/>
    <property type="evidence" value="ECO:0007669"/>
    <property type="project" value="UniProtKB-EC"/>
</dbReference>
<feature type="domain" description="Mur ligase C-terminal" evidence="10">
    <location>
        <begin position="343"/>
        <end position="467"/>
    </location>
</feature>
<feature type="binding site" evidence="7">
    <location>
        <begin position="116"/>
        <end position="122"/>
    </location>
    <ligand>
        <name>ATP</name>
        <dbReference type="ChEBI" id="CHEBI:30616"/>
    </ligand>
</feature>
<dbReference type="Proteomes" id="UP001165648">
    <property type="component" value="Unassembled WGS sequence"/>
</dbReference>
<dbReference type="HAMAP" id="MF_00208">
    <property type="entry name" value="MurE"/>
    <property type="match status" value="1"/>
</dbReference>
<dbReference type="Gene3D" id="3.40.1190.10">
    <property type="entry name" value="Mur-like, catalytic domain"/>
    <property type="match status" value="1"/>
</dbReference>
<organism evidence="12 13">
    <name type="scientific">Bombella saccharophila</name>
    <dbReference type="NCBI Taxonomy" id="2967338"/>
    <lineage>
        <taxon>Bacteria</taxon>
        <taxon>Pseudomonadati</taxon>
        <taxon>Pseudomonadota</taxon>
        <taxon>Alphaproteobacteria</taxon>
        <taxon>Acetobacterales</taxon>
        <taxon>Acetobacteraceae</taxon>
        <taxon>Bombella</taxon>
    </lineage>
</organism>
<keyword evidence="7" id="KW-0460">Magnesium</keyword>
<evidence type="ECO:0000259" key="11">
    <source>
        <dbReference type="Pfam" id="PF08245"/>
    </source>
</evidence>
<feature type="binding site" evidence="7">
    <location>
        <position position="194"/>
    </location>
    <ligand>
        <name>UDP-N-acetyl-alpha-D-muramoyl-L-alanyl-D-glutamate</name>
        <dbReference type="ChEBI" id="CHEBI:83900"/>
    </ligand>
</feature>
<keyword evidence="7 12" id="KW-0436">Ligase</keyword>
<dbReference type="SUPFAM" id="SSF63418">
    <property type="entry name" value="MurE/MurF N-terminal domain"/>
    <property type="match status" value="1"/>
</dbReference>
<feature type="binding site" evidence="7">
    <location>
        <begin position="159"/>
        <end position="160"/>
    </location>
    <ligand>
        <name>UDP-N-acetyl-alpha-D-muramoyl-L-alanyl-D-glutamate</name>
        <dbReference type="ChEBI" id="CHEBI:83900"/>
    </ligand>
</feature>
<dbReference type="Pfam" id="PF02875">
    <property type="entry name" value="Mur_ligase_C"/>
    <property type="match status" value="1"/>
</dbReference>
<comment type="similarity">
    <text evidence="1 7">Belongs to the MurCDEF family. MurE subfamily.</text>
</comment>
<evidence type="ECO:0000256" key="2">
    <source>
        <dbReference type="ARBA" id="ARBA00022618"/>
    </source>
</evidence>
<dbReference type="EMBL" id="JANIDW010000001">
    <property type="protein sequence ID" value="MCX5614355.1"/>
    <property type="molecule type" value="Genomic_DNA"/>
</dbReference>
<feature type="binding site" evidence="7">
    <location>
        <position position="192"/>
    </location>
    <ligand>
        <name>UDP-N-acetyl-alpha-D-muramoyl-L-alanyl-D-glutamate</name>
        <dbReference type="ChEBI" id="CHEBI:83900"/>
    </ligand>
</feature>
<dbReference type="Gene3D" id="3.90.190.20">
    <property type="entry name" value="Mur ligase, C-terminal domain"/>
    <property type="match status" value="1"/>
</dbReference>
<dbReference type="InterPro" id="IPR004101">
    <property type="entry name" value="Mur_ligase_C"/>
</dbReference>
<dbReference type="EC" id="6.3.2.13" evidence="7"/>
<comment type="caution">
    <text evidence="12">The sequence shown here is derived from an EMBL/GenBank/DDBJ whole genome shotgun (WGS) entry which is preliminary data.</text>
</comment>
<keyword evidence="5 7" id="KW-0131">Cell cycle</keyword>
<dbReference type="NCBIfam" id="TIGR01085">
    <property type="entry name" value="murE"/>
    <property type="match status" value="1"/>
</dbReference>
<dbReference type="Gene3D" id="3.40.1390.10">
    <property type="entry name" value="MurE/MurF, N-terminal domain"/>
    <property type="match status" value="1"/>
</dbReference>
<dbReference type="InterPro" id="IPR000713">
    <property type="entry name" value="Mur_ligase_N"/>
</dbReference>
<feature type="binding site" evidence="7">
    <location>
        <begin position="417"/>
        <end position="420"/>
    </location>
    <ligand>
        <name>meso-2,6-diaminopimelate</name>
        <dbReference type="ChEBI" id="CHEBI:57791"/>
    </ligand>
</feature>
<feature type="binding site" evidence="7">
    <location>
        <position position="469"/>
    </location>
    <ligand>
        <name>meso-2,6-diaminopimelate</name>
        <dbReference type="ChEBI" id="CHEBI:57791"/>
    </ligand>
</feature>
<evidence type="ECO:0000256" key="3">
    <source>
        <dbReference type="ARBA" id="ARBA00022960"/>
    </source>
</evidence>
<feature type="modified residue" description="N6-carboxylysine" evidence="7">
    <location>
        <position position="226"/>
    </location>
</feature>
<reference evidence="12 13" key="1">
    <citation type="submission" date="2022-07" db="EMBL/GenBank/DDBJ databases">
        <title>Bombella genomes.</title>
        <authorList>
            <person name="Harer L."/>
            <person name="Styblova S."/>
            <person name="Ehrmann M."/>
        </authorList>
    </citation>
    <scope>NUCLEOTIDE SEQUENCE [LARGE SCALE GENOMIC DNA]</scope>
    <source>
        <strain evidence="12 13">TMW 2.2558</strain>
    </source>
</reference>
<dbReference type="InterPro" id="IPR036615">
    <property type="entry name" value="Mur_ligase_C_dom_sf"/>
</dbReference>
<feature type="domain" description="Mur ligase N-terminal catalytic" evidence="9">
    <location>
        <begin position="22"/>
        <end position="101"/>
    </location>
</feature>
<protein>
    <recommendedName>
        <fullName evidence="7">UDP-N-acetylmuramoyl-L-alanyl-D-glutamate--2,6-diaminopimelate ligase</fullName>
        <ecNumber evidence="7">6.3.2.13</ecNumber>
    </recommendedName>
    <alternativeName>
        <fullName evidence="7">Meso-A2pm-adding enzyme</fullName>
    </alternativeName>
    <alternativeName>
        <fullName evidence="7">Meso-diaminopimelate-adding enzyme</fullName>
    </alternativeName>
    <alternativeName>
        <fullName evidence="7">UDP-MurNAc-L-Ala-D-Glu:meso-diaminopimelate ligase</fullName>
    </alternativeName>
    <alternativeName>
        <fullName evidence="7">UDP-MurNAc-tripeptide synthetase</fullName>
    </alternativeName>
    <alternativeName>
        <fullName evidence="7">UDP-N-acetylmuramyl-tripeptide synthetase</fullName>
    </alternativeName>
</protein>
<dbReference type="SUPFAM" id="SSF53623">
    <property type="entry name" value="MurD-like peptide ligases, catalytic domain"/>
    <property type="match status" value="1"/>
</dbReference>
<dbReference type="InterPro" id="IPR035911">
    <property type="entry name" value="MurE/MurF_N"/>
</dbReference>
<keyword evidence="6 7" id="KW-0961">Cell wall biogenesis/degradation</keyword>
<evidence type="ECO:0000256" key="4">
    <source>
        <dbReference type="ARBA" id="ARBA00022984"/>
    </source>
</evidence>
<feature type="domain" description="Mur ligase central" evidence="11">
    <location>
        <begin position="114"/>
        <end position="320"/>
    </location>
</feature>
<dbReference type="InterPro" id="IPR005761">
    <property type="entry name" value="UDP-N-AcMur-Glu-dNH2Pim_ligase"/>
</dbReference>
<comment type="subcellular location">
    <subcellularLocation>
        <location evidence="7 8">Cytoplasm</location>
    </subcellularLocation>
</comment>
<comment type="function">
    <text evidence="7">Catalyzes the addition of meso-diaminopimelic acid to the nucleotide precursor UDP-N-acetylmuramoyl-L-alanyl-D-glutamate (UMAG) in the biosynthesis of bacterial cell-wall peptidoglycan.</text>
</comment>
<dbReference type="RefSeq" id="WP_266106483.1">
    <property type="nucleotide sequence ID" value="NZ_JANIDW010000001.1"/>
</dbReference>
<comment type="caution">
    <text evidence="7">Lacks conserved residue(s) required for the propagation of feature annotation.</text>
</comment>
<keyword evidence="2 7" id="KW-0132">Cell division</keyword>
<accession>A0ABT3W7R1</accession>
<evidence type="ECO:0000313" key="13">
    <source>
        <dbReference type="Proteomes" id="UP001165648"/>
    </source>
</evidence>
<dbReference type="SUPFAM" id="SSF53244">
    <property type="entry name" value="MurD-like peptide ligases, peptide-binding domain"/>
    <property type="match status" value="1"/>
</dbReference>
<dbReference type="PANTHER" id="PTHR23135:SF4">
    <property type="entry name" value="UDP-N-ACETYLMURAMOYL-L-ALANYL-D-GLUTAMATE--2,6-DIAMINOPIMELATE LIGASE MURE HOMOLOG, CHLOROPLASTIC"/>
    <property type="match status" value="1"/>
</dbReference>
<evidence type="ECO:0000256" key="7">
    <source>
        <dbReference type="HAMAP-Rule" id="MF_00208"/>
    </source>
</evidence>
<dbReference type="InterPro" id="IPR036565">
    <property type="entry name" value="Mur-like_cat_sf"/>
</dbReference>
<gene>
    <name evidence="7" type="primary">murE</name>
    <name evidence="12" type="ORF">NQF64_03725</name>
</gene>
<feature type="binding site" evidence="7">
    <location>
        <position position="393"/>
    </location>
    <ligand>
        <name>meso-2,6-diaminopimelate</name>
        <dbReference type="ChEBI" id="CHEBI:57791"/>
    </ligand>
</feature>
<feature type="binding site" evidence="7">
    <location>
        <position position="29"/>
    </location>
    <ligand>
        <name>UDP-N-acetyl-alpha-D-muramoyl-L-alanyl-D-glutamate</name>
        <dbReference type="ChEBI" id="CHEBI:83900"/>
    </ligand>
</feature>
<keyword evidence="4 7" id="KW-0573">Peptidoglycan synthesis</keyword>
<feature type="binding site" evidence="7">
    <location>
        <position position="186"/>
    </location>
    <ligand>
        <name>UDP-N-acetyl-alpha-D-muramoyl-L-alanyl-D-glutamate</name>
        <dbReference type="ChEBI" id="CHEBI:83900"/>
    </ligand>
</feature>
<name>A0ABT3W7R1_9PROT</name>
<dbReference type="NCBIfam" id="NF001126">
    <property type="entry name" value="PRK00139.1-4"/>
    <property type="match status" value="1"/>
</dbReference>
<keyword evidence="13" id="KW-1185">Reference proteome</keyword>
<evidence type="ECO:0000256" key="1">
    <source>
        <dbReference type="ARBA" id="ARBA00005898"/>
    </source>
</evidence>
<evidence type="ECO:0000259" key="9">
    <source>
        <dbReference type="Pfam" id="PF01225"/>
    </source>
</evidence>
<evidence type="ECO:0000256" key="6">
    <source>
        <dbReference type="ARBA" id="ARBA00023316"/>
    </source>
</evidence>
<feature type="short sequence motif" description="Meso-diaminopimelate recognition motif" evidence="7">
    <location>
        <begin position="417"/>
        <end position="420"/>
    </location>
</feature>
<comment type="catalytic activity">
    <reaction evidence="7">
        <text>UDP-N-acetyl-alpha-D-muramoyl-L-alanyl-D-glutamate + meso-2,6-diaminopimelate + ATP = UDP-N-acetyl-alpha-D-muramoyl-L-alanyl-gamma-D-glutamyl-meso-2,6-diaminopimelate + ADP + phosphate + H(+)</text>
        <dbReference type="Rhea" id="RHEA:23676"/>
        <dbReference type="ChEBI" id="CHEBI:15378"/>
        <dbReference type="ChEBI" id="CHEBI:30616"/>
        <dbReference type="ChEBI" id="CHEBI:43474"/>
        <dbReference type="ChEBI" id="CHEBI:57791"/>
        <dbReference type="ChEBI" id="CHEBI:83900"/>
        <dbReference type="ChEBI" id="CHEBI:83905"/>
        <dbReference type="ChEBI" id="CHEBI:456216"/>
        <dbReference type="EC" id="6.3.2.13"/>
    </reaction>
</comment>
<sequence>MKLSALLHRYALSSPSTHDPLITAITADSRQVKAGSLFVALSGHKHDGRDFIPAAIAQGAAAIILAPKQGETLLPERHENGHTAPLIPVADPAHFLAQAAAYLAGPQPAHITAITGTNGKSSTADFLRQLYQLRHYKAASLGTLGLISDVEMPPLPALTTPDAVSLATTLARLKTYGVEHVALEASSHGLHQKRLDGVAITAAGFSNLTRDHLDYHHTMEDYRDAKLSLFSTLLPEGGLAVINDDIDVESRDALQHIAAKRALKLRTVGTKGETIRLLDAQPTPHGQDLTIQLYGRTLPPIHFPLPGRFQAENALLAAALCWEHEEEANAIIALLPHLKGVPGRCEPVATLPNGACAYVDYAHTPDALEHVLLSLRPHATGRLVVVFGAGGDRDKGKRPLMGQIAAHLADEVIITDDNPRSEDPATIRAAIRATAPQAQEIGNRKDAIQTALESLREGDVLLIAGKGHETGQIINGVTHPFDDRTLTAALAAELS</sequence>
<keyword evidence="7" id="KW-0067">ATP-binding</keyword>
<dbReference type="Pfam" id="PF01225">
    <property type="entry name" value="Mur_ligase"/>
    <property type="match status" value="1"/>
</dbReference>
<proteinExistence type="inferred from homology"/>
<comment type="PTM">
    <text evidence="7">Carboxylation is probably crucial for Mg(2+) binding and, consequently, for the gamma-phosphate positioning of ATP.</text>
</comment>
<keyword evidence="3 7" id="KW-0133">Cell shape</keyword>
<dbReference type="InterPro" id="IPR013221">
    <property type="entry name" value="Mur_ligase_cen"/>
</dbReference>
<dbReference type="PANTHER" id="PTHR23135">
    <property type="entry name" value="MUR LIGASE FAMILY MEMBER"/>
    <property type="match status" value="1"/>
</dbReference>
<evidence type="ECO:0000256" key="8">
    <source>
        <dbReference type="RuleBase" id="RU004135"/>
    </source>
</evidence>
<evidence type="ECO:0000313" key="12">
    <source>
        <dbReference type="EMBL" id="MCX5614355.1"/>
    </source>
</evidence>
<keyword evidence="7" id="KW-0963">Cytoplasm</keyword>
<comment type="pathway">
    <text evidence="7 8">Cell wall biogenesis; peptidoglycan biosynthesis.</text>
</comment>
<comment type="cofactor">
    <cofactor evidence="7">
        <name>Mg(2+)</name>
        <dbReference type="ChEBI" id="CHEBI:18420"/>
    </cofactor>
</comment>
<dbReference type="Pfam" id="PF08245">
    <property type="entry name" value="Mur_ligase_M"/>
    <property type="match status" value="1"/>
</dbReference>
<dbReference type="NCBIfam" id="NF001124">
    <property type="entry name" value="PRK00139.1-2"/>
    <property type="match status" value="1"/>
</dbReference>
<evidence type="ECO:0000256" key="5">
    <source>
        <dbReference type="ARBA" id="ARBA00023306"/>
    </source>
</evidence>
<keyword evidence="7" id="KW-0547">Nucleotide-binding</keyword>